<sequence>MSDFFTPPKPVTPLPSPEVTARQSEEFAARLRKRAKHLRRWPTKQDITCYRLYERDVPEVPLVVDRYEDHLHIGEFERPHDRSDDEHTVWLEHMVKVAAKTLDVPRSKVFFKQRKRQRGTAQHETVASRHYQIEAHEGGLKFQVNLSDYIDTGLFLDHRITRSMVRDEVTGKRFLNLFAYTGSFTVYAADGGAASTTTVDLSNTYLTWAKENMHLNGFGGDSHEFIAEDAMAFIKNLPATAVFDVAFVDPPTFSNSKRTQKDWVVQDDYKDLLQQTLKHISRDGVLYFSNNYRQFQMDESAFPGTKVHEISRQTVPEDFRNRRIHRCWRITRTS</sequence>
<comment type="caution">
    <text evidence="6">The sequence shown here is derived from an EMBL/GenBank/DDBJ whole genome shotgun (WGS) entry which is preliminary data.</text>
</comment>
<feature type="compositionally biased region" description="Pro residues" evidence="4">
    <location>
        <begin position="7"/>
        <end position="16"/>
    </location>
</feature>
<accession>A0A0J1B5K0</accession>
<evidence type="ECO:0000256" key="3">
    <source>
        <dbReference type="ARBA" id="ARBA00022691"/>
    </source>
</evidence>
<dbReference type="Proteomes" id="UP000036367">
    <property type="component" value="Unassembled WGS sequence"/>
</dbReference>
<dbReference type="GO" id="GO:0008168">
    <property type="term" value="F:methyltransferase activity"/>
    <property type="evidence" value="ECO:0007669"/>
    <property type="project" value="UniProtKB-KW"/>
</dbReference>
<proteinExistence type="predicted"/>
<dbReference type="InterPro" id="IPR029063">
    <property type="entry name" value="SAM-dependent_MTases_sf"/>
</dbReference>
<name>A0A0J1B5K0_RHOIS</name>
<feature type="region of interest" description="Disordered" evidence="4">
    <location>
        <begin position="1"/>
        <end position="20"/>
    </location>
</feature>
<keyword evidence="2" id="KW-0808">Transferase</keyword>
<dbReference type="PANTHER" id="PTHR43042:SF3">
    <property type="entry name" value="RIBOSOMAL RNA LARGE SUBUNIT METHYLTRANSFERASE YWBD-RELATED"/>
    <property type="match status" value="1"/>
</dbReference>
<dbReference type="STRING" id="595434.RISK_005926"/>
<dbReference type="EMBL" id="LECT01000046">
    <property type="protein sequence ID" value="KLU02100.1"/>
    <property type="molecule type" value="Genomic_DNA"/>
</dbReference>
<reference evidence="6" key="1">
    <citation type="submission" date="2015-05" db="EMBL/GenBank/DDBJ databases">
        <title>Permanent draft genome of Rhodopirellula islandicus K833.</title>
        <authorList>
            <person name="Kizina J."/>
            <person name="Richter M."/>
            <person name="Glockner F.O."/>
            <person name="Harder J."/>
        </authorList>
    </citation>
    <scope>NUCLEOTIDE SEQUENCE [LARGE SCALE GENOMIC DNA]</scope>
    <source>
        <strain evidence="6">K833</strain>
    </source>
</reference>
<keyword evidence="1" id="KW-0489">Methyltransferase</keyword>
<evidence type="ECO:0000313" key="7">
    <source>
        <dbReference type="Proteomes" id="UP000036367"/>
    </source>
</evidence>
<dbReference type="Gene3D" id="3.40.50.150">
    <property type="entry name" value="Vaccinia Virus protein VP39"/>
    <property type="match status" value="1"/>
</dbReference>
<gene>
    <name evidence="6" type="ORF">RISK_005926</name>
</gene>
<feature type="domain" description="S-adenosylmethionine-dependent methyltransferase" evidence="5">
    <location>
        <begin position="132"/>
        <end position="319"/>
    </location>
</feature>
<keyword evidence="7" id="KW-1185">Reference proteome</keyword>
<dbReference type="SUPFAM" id="SSF53335">
    <property type="entry name" value="S-adenosyl-L-methionine-dependent methyltransferases"/>
    <property type="match status" value="1"/>
</dbReference>
<dbReference type="Gene3D" id="3.30.750.80">
    <property type="entry name" value="RNA methyltransferase domain (HRMD) like"/>
    <property type="match status" value="1"/>
</dbReference>
<evidence type="ECO:0000256" key="4">
    <source>
        <dbReference type="SAM" id="MobiDB-lite"/>
    </source>
</evidence>
<dbReference type="AlphaFoldDB" id="A0A0J1B5K0"/>
<evidence type="ECO:0000256" key="2">
    <source>
        <dbReference type="ARBA" id="ARBA00022679"/>
    </source>
</evidence>
<dbReference type="Pfam" id="PF10672">
    <property type="entry name" value="Methyltrans_SAM"/>
    <property type="match status" value="1"/>
</dbReference>
<dbReference type="InterPro" id="IPR019614">
    <property type="entry name" value="SAM-dep_methyl-trfase"/>
</dbReference>
<dbReference type="PATRIC" id="fig|595434.4.peg.5629"/>
<evidence type="ECO:0000256" key="1">
    <source>
        <dbReference type="ARBA" id="ARBA00022603"/>
    </source>
</evidence>
<dbReference type="PANTHER" id="PTHR43042">
    <property type="entry name" value="SAM-DEPENDENT METHYLTRANSFERASE"/>
    <property type="match status" value="1"/>
</dbReference>
<dbReference type="RefSeq" id="WP_047816865.1">
    <property type="nucleotide sequence ID" value="NZ_LECT01000046.1"/>
</dbReference>
<dbReference type="GO" id="GO:0032259">
    <property type="term" value="P:methylation"/>
    <property type="evidence" value="ECO:0007669"/>
    <property type="project" value="UniProtKB-KW"/>
</dbReference>
<evidence type="ECO:0000259" key="5">
    <source>
        <dbReference type="Pfam" id="PF10672"/>
    </source>
</evidence>
<evidence type="ECO:0000313" key="6">
    <source>
        <dbReference type="EMBL" id="KLU02100.1"/>
    </source>
</evidence>
<dbReference type="OrthoDB" id="9809404at2"/>
<organism evidence="6 7">
    <name type="scientific">Rhodopirellula islandica</name>
    <dbReference type="NCBI Taxonomy" id="595434"/>
    <lineage>
        <taxon>Bacteria</taxon>
        <taxon>Pseudomonadati</taxon>
        <taxon>Planctomycetota</taxon>
        <taxon>Planctomycetia</taxon>
        <taxon>Pirellulales</taxon>
        <taxon>Pirellulaceae</taxon>
        <taxon>Rhodopirellula</taxon>
    </lineage>
</organism>
<dbReference type="CDD" id="cd02440">
    <property type="entry name" value="AdoMet_MTases"/>
    <property type="match status" value="1"/>
</dbReference>
<keyword evidence="3" id="KW-0949">S-adenosyl-L-methionine</keyword>
<protein>
    <submittedName>
        <fullName evidence="6">23S rRNA (Guanine-N-2-)-methyltransferase rlmL</fullName>
    </submittedName>
</protein>